<accession>A0A645C7B6</accession>
<evidence type="ECO:0000313" key="1">
    <source>
        <dbReference type="EMBL" id="MPM73630.1"/>
    </source>
</evidence>
<dbReference type="AlphaFoldDB" id="A0A645C7B6"/>
<gene>
    <name evidence="1" type="ORF">SDC9_120612</name>
</gene>
<proteinExistence type="predicted"/>
<sequence length="95" mass="10717">MPRRQYRIYPHATEIHPLFPCVKLIGNGIDSEILRGCADPRKAVYIVAFRVFIGLDHERISTGVSDHLVILHDCTIVVTVSMAKQYVFYCAGIEA</sequence>
<reference evidence="1" key="1">
    <citation type="submission" date="2019-08" db="EMBL/GenBank/DDBJ databases">
        <authorList>
            <person name="Kucharzyk K."/>
            <person name="Murdoch R.W."/>
            <person name="Higgins S."/>
            <person name="Loffler F."/>
        </authorList>
    </citation>
    <scope>NUCLEOTIDE SEQUENCE</scope>
</reference>
<organism evidence="1">
    <name type="scientific">bioreactor metagenome</name>
    <dbReference type="NCBI Taxonomy" id="1076179"/>
    <lineage>
        <taxon>unclassified sequences</taxon>
        <taxon>metagenomes</taxon>
        <taxon>ecological metagenomes</taxon>
    </lineage>
</organism>
<comment type="caution">
    <text evidence="1">The sequence shown here is derived from an EMBL/GenBank/DDBJ whole genome shotgun (WGS) entry which is preliminary data.</text>
</comment>
<protein>
    <submittedName>
        <fullName evidence="1">Uncharacterized protein</fullName>
    </submittedName>
</protein>
<dbReference type="EMBL" id="VSSQ01025484">
    <property type="protein sequence ID" value="MPM73630.1"/>
    <property type="molecule type" value="Genomic_DNA"/>
</dbReference>
<name>A0A645C7B6_9ZZZZ</name>